<feature type="domain" description="Helix-turn-helix" evidence="1">
    <location>
        <begin position="26"/>
        <end position="69"/>
    </location>
</feature>
<proteinExistence type="predicted"/>
<dbReference type="Pfam" id="PF12728">
    <property type="entry name" value="HTH_17"/>
    <property type="match status" value="1"/>
</dbReference>
<evidence type="ECO:0000313" key="2">
    <source>
        <dbReference type="EMBL" id="SFP33367.1"/>
    </source>
</evidence>
<sequence>MPNVETKKGRPEPAHSPLEPLAVRIPTAMQLIGVRRSTVYALIKAGELQTVKLGRATLITMSSLRRLVECP</sequence>
<dbReference type="RefSeq" id="WP_093329778.1">
    <property type="nucleotide sequence ID" value="NZ_FOXP01000001.1"/>
</dbReference>
<name>A0A1I5PHP0_9SPHN</name>
<evidence type="ECO:0000259" key="1">
    <source>
        <dbReference type="Pfam" id="PF12728"/>
    </source>
</evidence>
<gene>
    <name evidence="2" type="ORF">SAMN04488241_1015</name>
</gene>
<reference evidence="2 3" key="1">
    <citation type="submission" date="2016-10" db="EMBL/GenBank/DDBJ databases">
        <authorList>
            <person name="de Groot N.N."/>
        </authorList>
    </citation>
    <scope>NUCLEOTIDE SEQUENCE [LARGE SCALE GENOMIC DNA]</scope>
    <source>
        <strain evidence="2 3">CGMCC 1.9113</strain>
    </source>
</reference>
<keyword evidence="3" id="KW-1185">Reference proteome</keyword>
<accession>A0A1I5PHP0</accession>
<dbReference type="STRING" id="634430.SAMN04488241_1015"/>
<organism evidence="2 3">
    <name type="scientific">Sphingomonas rubra</name>
    <dbReference type="NCBI Taxonomy" id="634430"/>
    <lineage>
        <taxon>Bacteria</taxon>
        <taxon>Pseudomonadati</taxon>
        <taxon>Pseudomonadota</taxon>
        <taxon>Alphaproteobacteria</taxon>
        <taxon>Sphingomonadales</taxon>
        <taxon>Sphingomonadaceae</taxon>
        <taxon>Sphingomonas</taxon>
    </lineage>
</organism>
<dbReference type="AlphaFoldDB" id="A0A1I5PHP0"/>
<dbReference type="InterPro" id="IPR041657">
    <property type="entry name" value="HTH_17"/>
</dbReference>
<dbReference type="Proteomes" id="UP000199586">
    <property type="component" value="Unassembled WGS sequence"/>
</dbReference>
<evidence type="ECO:0000313" key="3">
    <source>
        <dbReference type="Proteomes" id="UP000199586"/>
    </source>
</evidence>
<protein>
    <submittedName>
        <fullName evidence="2">DNA binding domain-containing protein, excisionase family</fullName>
    </submittedName>
</protein>
<dbReference type="OrthoDB" id="7874861at2"/>
<dbReference type="EMBL" id="FOXP01000001">
    <property type="protein sequence ID" value="SFP33367.1"/>
    <property type="molecule type" value="Genomic_DNA"/>
</dbReference>